<evidence type="ECO:0000256" key="1">
    <source>
        <dbReference type="SAM" id="MobiDB-lite"/>
    </source>
</evidence>
<protein>
    <submittedName>
        <fullName evidence="2">Uncharacterized protein</fullName>
    </submittedName>
</protein>
<reference evidence="2" key="1">
    <citation type="submission" date="2023-07" db="EMBL/GenBank/DDBJ databases">
        <title>draft genome sequence of fig (Ficus carica).</title>
        <authorList>
            <person name="Takahashi T."/>
            <person name="Nishimura K."/>
        </authorList>
    </citation>
    <scope>NUCLEOTIDE SEQUENCE</scope>
</reference>
<organism evidence="2 3">
    <name type="scientific">Ficus carica</name>
    <name type="common">Common fig</name>
    <dbReference type="NCBI Taxonomy" id="3494"/>
    <lineage>
        <taxon>Eukaryota</taxon>
        <taxon>Viridiplantae</taxon>
        <taxon>Streptophyta</taxon>
        <taxon>Embryophyta</taxon>
        <taxon>Tracheophyta</taxon>
        <taxon>Spermatophyta</taxon>
        <taxon>Magnoliopsida</taxon>
        <taxon>eudicotyledons</taxon>
        <taxon>Gunneridae</taxon>
        <taxon>Pentapetalae</taxon>
        <taxon>rosids</taxon>
        <taxon>fabids</taxon>
        <taxon>Rosales</taxon>
        <taxon>Moraceae</taxon>
        <taxon>Ficeae</taxon>
        <taxon>Ficus</taxon>
    </lineage>
</organism>
<comment type="caution">
    <text evidence="2">The sequence shown here is derived from an EMBL/GenBank/DDBJ whole genome shotgun (WGS) entry which is preliminary data.</text>
</comment>
<feature type="region of interest" description="Disordered" evidence="1">
    <location>
        <begin position="1"/>
        <end position="41"/>
    </location>
</feature>
<feature type="compositionally biased region" description="Polar residues" evidence="1">
    <location>
        <begin position="1"/>
        <end position="17"/>
    </location>
</feature>
<evidence type="ECO:0000313" key="3">
    <source>
        <dbReference type="Proteomes" id="UP001187192"/>
    </source>
</evidence>
<accession>A0AA87ZTM8</accession>
<sequence length="159" mass="17872">MGFPTSSSNARFANSDLNTDDAKEKSQNSSNSSSSCRNDDDSTTKIISLKKKNNSTNDNNNYRTSIIVRRQGSNTTMNQLQFKYGPIKKQKSVEVLLPAPAPAPAVKARKRIITNGAKEERVRRTRSEDISNVGITKQVFRNKVRRYKLLDEVSFKLNS</sequence>
<dbReference type="Proteomes" id="UP001187192">
    <property type="component" value="Unassembled WGS sequence"/>
</dbReference>
<feature type="compositionally biased region" description="Low complexity" evidence="1">
    <location>
        <begin position="27"/>
        <end position="36"/>
    </location>
</feature>
<dbReference type="AlphaFoldDB" id="A0AA87ZTM8"/>
<proteinExistence type="predicted"/>
<keyword evidence="3" id="KW-1185">Reference proteome</keyword>
<dbReference type="EMBL" id="BTGU01000010">
    <property type="protein sequence ID" value="GMN40097.1"/>
    <property type="molecule type" value="Genomic_DNA"/>
</dbReference>
<name>A0AA87ZTM8_FICCA</name>
<evidence type="ECO:0000313" key="2">
    <source>
        <dbReference type="EMBL" id="GMN40097.1"/>
    </source>
</evidence>
<gene>
    <name evidence="2" type="ORF">TIFTF001_009325</name>
</gene>